<feature type="chain" id="PRO_5046765565" evidence="2">
    <location>
        <begin position="33"/>
        <end position="95"/>
    </location>
</feature>
<protein>
    <submittedName>
        <fullName evidence="3">Uncharacterized protein</fullName>
    </submittedName>
</protein>
<name>A0ABN1XW52_9PSEU</name>
<keyword evidence="4" id="KW-1185">Reference proteome</keyword>
<evidence type="ECO:0000256" key="1">
    <source>
        <dbReference type="SAM" id="MobiDB-lite"/>
    </source>
</evidence>
<dbReference type="Proteomes" id="UP001501414">
    <property type="component" value="Unassembled WGS sequence"/>
</dbReference>
<feature type="compositionally biased region" description="Low complexity" evidence="1">
    <location>
        <begin position="46"/>
        <end position="61"/>
    </location>
</feature>
<gene>
    <name evidence="3" type="ORF">GCM10009613_33610</name>
</gene>
<evidence type="ECO:0000256" key="2">
    <source>
        <dbReference type="SAM" id="SignalP"/>
    </source>
</evidence>
<evidence type="ECO:0000313" key="3">
    <source>
        <dbReference type="EMBL" id="GAA1391354.1"/>
    </source>
</evidence>
<proteinExistence type="predicted"/>
<organism evidence="3 4">
    <name type="scientific">Pseudonocardia kongjuensis</name>
    <dbReference type="NCBI Taxonomy" id="102227"/>
    <lineage>
        <taxon>Bacteria</taxon>
        <taxon>Bacillati</taxon>
        <taxon>Actinomycetota</taxon>
        <taxon>Actinomycetes</taxon>
        <taxon>Pseudonocardiales</taxon>
        <taxon>Pseudonocardiaceae</taxon>
        <taxon>Pseudonocardia</taxon>
    </lineage>
</organism>
<comment type="caution">
    <text evidence="3">The sequence shown here is derived from an EMBL/GenBank/DDBJ whole genome shotgun (WGS) entry which is preliminary data.</text>
</comment>
<dbReference type="RefSeq" id="WP_344023458.1">
    <property type="nucleotide sequence ID" value="NZ_BAAAJK010000014.1"/>
</dbReference>
<feature type="compositionally biased region" description="Low complexity" evidence="1">
    <location>
        <begin position="27"/>
        <end position="37"/>
    </location>
</feature>
<evidence type="ECO:0000313" key="4">
    <source>
        <dbReference type="Proteomes" id="UP001501414"/>
    </source>
</evidence>
<keyword evidence="2" id="KW-0732">Signal</keyword>
<dbReference type="EMBL" id="BAAAJK010000014">
    <property type="protein sequence ID" value="GAA1391354.1"/>
    <property type="molecule type" value="Genomic_DNA"/>
</dbReference>
<feature type="signal peptide" evidence="2">
    <location>
        <begin position="1"/>
        <end position="32"/>
    </location>
</feature>
<sequence>MNAHSRTAAGRATLAVAGAGALLALGGGLAHADTPDGPEVPETPETPETPATTDDAGPGVPVFLLDGAPALPAPDALLTPVDLTAPAFAVLDGLT</sequence>
<reference evidence="3 4" key="1">
    <citation type="journal article" date="2019" name="Int. J. Syst. Evol. Microbiol.">
        <title>The Global Catalogue of Microorganisms (GCM) 10K type strain sequencing project: providing services to taxonomists for standard genome sequencing and annotation.</title>
        <authorList>
            <consortium name="The Broad Institute Genomics Platform"/>
            <consortium name="The Broad Institute Genome Sequencing Center for Infectious Disease"/>
            <person name="Wu L."/>
            <person name="Ma J."/>
        </authorList>
    </citation>
    <scope>NUCLEOTIDE SEQUENCE [LARGE SCALE GENOMIC DNA]</scope>
    <source>
        <strain evidence="3 4">JCM 11896</strain>
    </source>
</reference>
<feature type="region of interest" description="Disordered" evidence="1">
    <location>
        <begin position="27"/>
        <end position="61"/>
    </location>
</feature>
<accession>A0ABN1XW52</accession>